<dbReference type="InterPro" id="IPR000383">
    <property type="entry name" value="Xaa-Pro-like_dom"/>
</dbReference>
<dbReference type="SMART" id="SM00939">
    <property type="entry name" value="PepX_C"/>
    <property type="match status" value="1"/>
</dbReference>
<feature type="region of interest" description="Disordered" evidence="2">
    <location>
        <begin position="634"/>
        <end position="656"/>
    </location>
</feature>
<evidence type="ECO:0000259" key="3">
    <source>
        <dbReference type="SMART" id="SM00939"/>
    </source>
</evidence>
<dbReference type="Pfam" id="PF08530">
    <property type="entry name" value="PepX_C"/>
    <property type="match status" value="1"/>
</dbReference>
<dbReference type="EMBL" id="HBIR01026117">
    <property type="protein sequence ID" value="CAE0553623.1"/>
    <property type="molecule type" value="Transcribed_RNA"/>
</dbReference>
<dbReference type="GO" id="GO:0008239">
    <property type="term" value="F:dipeptidyl-peptidase activity"/>
    <property type="evidence" value="ECO:0007669"/>
    <property type="project" value="InterPro"/>
</dbReference>
<gene>
    <name evidence="4" type="ORF">EHUX00137_LOCUS20111</name>
</gene>
<dbReference type="GO" id="GO:0016788">
    <property type="term" value="F:hydrolase activity, acting on ester bonds"/>
    <property type="evidence" value="ECO:0007669"/>
    <property type="project" value="UniProtKB-ARBA"/>
</dbReference>
<dbReference type="InterPro" id="IPR050261">
    <property type="entry name" value="FrsA_esterase"/>
</dbReference>
<reference evidence="4" key="1">
    <citation type="submission" date="2021-01" db="EMBL/GenBank/DDBJ databases">
        <authorList>
            <person name="Corre E."/>
            <person name="Pelletier E."/>
            <person name="Niang G."/>
            <person name="Scheremetjew M."/>
            <person name="Finn R."/>
            <person name="Kale V."/>
            <person name="Holt S."/>
            <person name="Cochrane G."/>
            <person name="Meng A."/>
            <person name="Brown T."/>
            <person name="Cohen L."/>
        </authorList>
    </citation>
    <scope>NUCLEOTIDE SEQUENCE</scope>
    <source>
        <strain evidence="4">379</strain>
    </source>
</reference>
<dbReference type="PANTHER" id="PTHR22946">
    <property type="entry name" value="DIENELACTONE HYDROLASE DOMAIN-CONTAINING PROTEIN-RELATED"/>
    <property type="match status" value="1"/>
</dbReference>
<dbReference type="SUPFAM" id="SSF49785">
    <property type="entry name" value="Galactose-binding domain-like"/>
    <property type="match status" value="1"/>
</dbReference>
<accession>A0A7S3SFW6</accession>
<dbReference type="Pfam" id="PF02129">
    <property type="entry name" value="Peptidase_S15"/>
    <property type="match status" value="1"/>
</dbReference>
<dbReference type="SUPFAM" id="SSF53474">
    <property type="entry name" value="alpha/beta-Hydrolases"/>
    <property type="match status" value="1"/>
</dbReference>
<feature type="region of interest" description="Disordered" evidence="2">
    <location>
        <begin position="504"/>
        <end position="523"/>
    </location>
</feature>
<evidence type="ECO:0000313" key="4">
    <source>
        <dbReference type="EMBL" id="CAE0553623.1"/>
    </source>
</evidence>
<evidence type="ECO:0000256" key="1">
    <source>
        <dbReference type="ARBA" id="ARBA00022801"/>
    </source>
</evidence>
<keyword evidence="1" id="KW-0378">Hydrolase</keyword>
<dbReference type="PANTHER" id="PTHR22946:SF9">
    <property type="entry name" value="POLYKETIDE TRANSFERASE AF380"/>
    <property type="match status" value="1"/>
</dbReference>
<dbReference type="Gene3D" id="3.40.50.1820">
    <property type="entry name" value="alpha/beta hydrolase"/>
    <property type="match status" value="1"/>
</dbReference>
<protein>
    <recommendedName>
        <fullName evidence="3">Xaa-Pro dipeptidyl-peptidase C-terminal domain-containing protein</fullName>
    </recommendedName>
</protein>
<dbReference type="InterPro" id="IPR013736">
    <property type="entry name" value="Xaa-Pro_dipept_C"/>
</dbReference>
<feature type="domain" description="Xaa-Pro dipeptidyl-peptidase C-terminal" evidence="3">
    <location>
        <begin position="442"/>
        <end position="726"/>
    </location>
</feature>
<evidence type="ECO:0000256" key="2">
    <source>
        <dbReference type="SAM" id="MobiDB-lite"/>
    </source>
</evidence>
<name>A0A7S3SFW6_EMIHU</name>
<proteinExistence type="predicted"/>
<dbReference type="InterPro" id="IPR029058">
    <property type="entry name" value="AB_hydrolase_fold"/>
</dbReference>
<dbReference type="Gene3D" id="2.60.120.260">
    <property type="entry name" value="Galactose-binding domain-like"/>
    <property type="match status" value="1"/>
</dbReference>
<sequence>MITHSTRSRRWPIPLTLVATTLFAALTLVGRRPSSEGIDSLATAFDDSTMAATLTAEQKLVDFQVSADETEEAVNSQIGTAGAQAGSLSLPASSEVLPAPLEHVRQSVADGVGEASTRFGGEVGKAGRFASSRVTESLLGLAQAGGLGDLKPGGLSVEWEELAISGVGGARLKAVVAYPKAGAAEATRRFPVVVLCNSWVMNWWEYAVKQQEWAAAGYVVLMYVARGWWESEGEVTAAGPLEVDDARRVLDTVETRAADWHADPSRIATAGVSYGGGLAVLTAAADSRVTAAVSLSGWGNINRALAGQGAPNLFWYEVLKLSGSPWVGMGRLSKSVSPHFRAILAGNRSEEVVGWCRTRSPEAHLQDLCGGGRATPVLLSNNAEDRLFAPDAALLYRQALHGAGCRVETMIHEGIHAMAELPGMLGFSDAVATSSPLWSRVLAFLDANLKPGAAPPPPPPPALSFQLRQPEASVFKNYVPVYLDFDSWPSPRVQPSSYRLRGDALAPPQARDVAAPSPPPKAEECTRRLAYGPDTGFSGGVPLLSPFVSAAAGVQIKSYRRAINSSSAALFVAPPQAAPLRVCGIPNATFHASSSMDRFQLAARVFSMAPNGELELLSFGARDVWHRGPDPPCLRPDGITDERGTPRGLVGPPRRYLRPDDVRDNWDVPAGGAGEVVVRMAALCTDVPAGNAVALGLSLHDPTRAAANSDVALRVDVGCCGASALWLPVVGASGGAAL</sequence>
<dbReference type="InterPro" id="IPR008979">
    <property type="entry name" value="Galactose-bd-like_sf"/>
</dbReference>
<organism evidence="4">
    <name type="scientific">Emiliania huxleyi</name>
    <name type="common">Coccolithophore</name>
    <name type="synonym">Pontosphaera huxleyi</name>
    <dbReference type="NCBI Taxonomy" id="2903"/>
    <lineage>
        <taxon>Eukaryota</taxon>
        <taxon>Haptista</taxon>
        <taxon>Haptophyta</taxon>
        <taxon>Prymnesiophyceae</taxon>
        <taxon>Isochrysidales</taxon>
        <taxon>Noelaerhabdaceae</taxon>
        <taxon>Emiliania</taxon>
    </lineage>
</organism>
<dbReference type="AlphaFoldDB" id="A0A7S3SFW6"/>